<dbReference type="Pfam" id="PF09479">
    <property type="entry name" value="Flg_new"/>
    <property type="match status" value="7"/>
</dbReference>
<gene>
    <name evidence="3" type="ORF">UFOPK3770_00056</name>
</gene>
<dbReference type="InterPro" id="IPR036737">
    <property type="entry name" value="OmpA-like_sf"/>
</dbReference>
<dbReference type="AlphaFoldDB" id="A0A6J5YL88"/>
<dbReference type="Gene3D" id="3.30.1330.60">
    <property type="entry name" value="OmpA-like domain"/>
    <property type="match status" value="1"/>
</dbReference>
<accession>A0A6J5YL88</accession>
<dbReference type="InterPro" id="IPR013378">
    <property type="entry name" value="InlB-like_B-rpt"/>
</dbReference>
<evidence type="ECO:0000313" key="3">
    <source>
        <dbReference type="EMBL" id="CAB4329727.1"/>
    </source>
</evidence>
<protein>
    <submittedName>
        <fullName evidence="3">Unannotated protein</fullName>
    </submittedName>
</protein>
<dbReference type="Pfam" id="PF00691">
    <property type="entry name" value="OmpA"/>
    <property type="match status" value="1"/>
</dbReference>
<dbReference type="SUPFAM" id="SSF103088">
    <property type="entry name" value="OmpA-like"/>
    <property type="match status" value="1"/>
</dbReference>
<evidence type="ECO:0000259" key="2">
    <source>
        <dbReference type="Pfam" id="PF00691"/>
    </source>
</evidence>
<evidence type="ECO:0000256" key="1">
    <source>
        <dbReference type="ARBA" id="ARBA00004196"/>
    </source>
</evidence>
<feature type="domain" description="OmpA-like" evidence="2">
    <location>
        <begin position="61"/>
        <end position="130"/>
    </location>
</feature>
<dbReference type="Gene3D" id="2.60.40.4270">
    <property type="entry name" value="Listeria-Bacteroides repeat domain"/>
    <property type="match status" value="7"/>
</dbReference>
<comment type="subcellular location">
    <subcellularLocation>
        <location evidence="1">Cell envelope</location>
    </subcellularLocation>
</comment>
<proteinExistence type="predicted"/>
<organism evidence="3">
    <name type="scientific">freshwater metagenome</name>
    <dbReference type="NCBI Taxonomy" id="449393"/>
    <lineage>
        <taxon>unclassified sequences</taxon>
        <taxon>metagenomes</taxon>
        <taxon>ecological metagenomes</taxon>
    </lineage>
</organism>
<dbReference type="GO" id="GO:0030313">
    <property type="term" value="C:cell envelope"/>
    <property type="evidence" value="ECO:0007669"/>
    <property type="project" value="UniProtKB-SubCell"/>
</dbReference>
<name>A0A6J5YL88_9ZZZZ</name>
<dbReference type="EMBL" id="CAESAJ010000003">
    <property type="protein sequence ID" value="CAB4329727.1"/>
    <property type="molecule type" value="Genomic_DNA"/>
</dbReference>
<sequence>MTDDKKAYFEMKRFLAVLACAFALTAASATSSSAEISNSLATTASPSSSSQALSFEGKIKFSVKSAKLTKASKTAIRAIVAKNPKYSTYKVTGYVQLLGRDKNSTLSLKRARAVRAYLQTLGVKGEIEVSRGSLPRAQARKPSARKATIYVLPKYSLTYVGTGASSGTAPTDSLSPYVNNAVVSVKGNTGSLTKVGHLFSGWTLSADGTGPIYTSGSTFIISSDSALYAKWARGVYTVSYDVNGGTGTTPSDQTYTYDDPGVTLDDGTGLSRDHYIFDGWSVSGATPAETSPFTTDADVTLKAIWTPDVYTITYDRNNGGGTTPSDDSYTYGESGVTLDDGSSMSLDHYYFDGWSVSGAAPAVSQPFTTDADVTLKAIWTPDDYTISYDINSGSGTTPSDQTYTYGDAPGVTLADDTGISRDHYSFDGWSVSGSLPSETSPFTTDADVTLKAIWTPDEYTISYDINGGTGTTPSDQTYTYDESGVTLDDGTGLSLDHYIFDGWSVSGATPAETSPFTTDADVTLKAIWTPDEYTITYDLNGGSGTTPSDQTYTYGDPGVTLDSSTPTRVVGSTRFYFDGWSASGSLPAATNLFTTDADVTLKAIWTRMYSITYDANQATSGSAPSVQYEKPATGSITLESNSQSLQKTGYTFNGWNTQRYGLGTHYDSGLTTFTLGTSNVRLYAEWQAIAYHVTYSLSNSAATWTVPSAPVVTDTSTYSYDDVVDVDFSELFDFGTGDTDEYFWATSENLADPSTVVYSFNGTSTFNITADTTLYLFPNSALPPPP</sequence>
<reference evidence="3" key="1">
    <citation type="submission" date="2020-05" db="EMBL/GenBank/DDBJ databases">
        <authorList>
            <person name="Chiriac C."/>
            <person name="Salcher M."/>
            <person name="Ghai R."/>
            <person name="Kavagutti S V."/>
        </authorList>
    </citation>
    <scope>NUCLEOTIDE SEQUENCE</scope>
</reference>
<dbReference type="NCBIfam" id="TIGR02543">
    <property type="entry name" value="List_Bact_rpt"/>
    <property type="match status" value="2"/>
</dbReference>
<dbReference type="InterPro" id="IPR006665">
    <property type="entry name" value="OmpA-like"/>
</dbReference>
<dbReference type="InterPro" id="IPR042229">
    <property type="entry name" value="Listeria/Bacterioides_rpt_sf"/>
</dbReference>